<dbReference type="Gene3D" id="1.10.287.110">
    <property type="entry name" value="DnaJ domain"/>
    <property type="match status" value="1"/>
</dbReference>
<reference evidence="8 9" key="2">
    <citation type="submission" date="2018-11" db="EMBL/GenBank/DDBJ databases">
        <authorList>
            <consortium name="Pathogen Informatics"/>
        </authorList>
    </citation>
    <scope>NUCLEOTIDE SEQUENCE [LARGE SCALE GENOMIC DNA]</scope>
</reference>
<dbReference type="AlphaFoldDB" id="A0A183DQQ4"/>
<keyword evidence="6" id="KW-0472">Membrane</keyword>
<evidence type="ECO:0000313" key="9">
    <source>
        <dbReference type="Proteomes" id="UP000271098"/>
    </source>
</evidence>
<dbReference type="WBParaSite" id="GPUH_0001105801-mRNA-1">
    <property type="protein sequence ID" value="GPUH_0001105801-mRNA-1"/>
    <property type="gene ID" value="GPUH_0001105801"/>
</dbReference>
<dbReference type="SUPFAM" id="SSF46565">
    <property type="entry name" value="Chaperone J-domain"/>
    <property type="match status" value="1"/>
</dbReference>
<dbReference type="PANTHER" id="PTHR44313">
    <property type="entry name" value="DNAJ HOMOLOG SUBFAMILY C MEMBER 17"/>
    <property type="match status" value="1"/>
</dbReference>
<dbReference type="CDD" id="cd06257">
    <property type="entry name" value="DnaJ"/>
    <property type="match status" value="1"/>
</dbReference>
<organism evidence="10">
    <name type="scientific">Gongylonema pulchrum</name>
    <dbReference type="NCBI Taxonomy" id="637853"/>
    <lineage>
        <taxon>Eukaryota</taxon>
        <taxon>Metazoa</taxon>
        <taxon>Ecdysozoa</taxon>
        <taxon>Nematoda</taxon>
        <taxon>Chromadorea</taxon>
        <taxon>Rhabditida</taxon>
        <taxon>Spirurina</taxon>
        <taxon>Spiruromorpha</taxon>
        <taxon>Spiruroidea</taxon>
        <taxon>Gongylonematidae</taxon>
        <taxon>Gongylonema</taxon>
    </lineage>
</organism>
<sequence>MMSSADISNPFIMLFMASFLHGIAEPAAERCAGRGGIGCRTTIVDSSVMMGAALLVTVSFCVAYLHCFKFLGVLDVTGEKMASGKPLLDFDPYEILYLERGCTDAEIVKAFRRAALKWHPDKNPDRIQTAQDMFLKISKAFALLSDVTARAAYDHVLAAKAAREAYVQQRQRNENEKQNASRFGSFGFQIERLRREGSKLLQRERENVEREVHRDTSTKQGCANDSPFTRYKLRWEREVSERDYCEEDIRQLFSKVCLSVLQFEQRGAVVSKVINLFACLRVC</sequence>
<evidence type="ECO:0000313" key="8">
    <source>
        <dbReference type="EMBL" id="VDN18260.1"/>
    </source>
</evidence>
<keyword evidence="4" id="KW-0143">Chaperone</keyword>
<dbReference type="InterPro" id="IPR036869">
    <property type="entry name" value="J_dom_sf"/>
</dbReference>
<evidence type="ECO:0000256" key="2">
    <source>
        <dbReference type="ARBA" id="ARBA00004496"/>
    </source>
</evidence>
<keyword evidence="3" id="KW-0963">Cytoplasm</keyword>
<evidence type="ECO:0000256" key="6">
    <source>
        <dbReference type="SAM" id="Phobius"/>
    </source>
</evidence>
<feature type="transmembrane region" description="Helical" evidence="6">
    <location>
        <begin position="48"/>
        <end position="71"/>
    </location>
</feature>
<name>A0A183DQQ4_9BILA</name>
<evidence type="ECO:0000256" key="3">
    <source>
        <dbReference type="ARBA" id="ARBA00022490"/>
    </source>
</evidence>
<dbReference type="PANTHER" id="PTHR44313:SF1">
    <property type="entry name" value="DNAJ HOMOLOG SUBFAMILY C MEMBER 17"/>
    <property type="match status" value="1"/>
</dbReference>
<comment type="subcellular location">
    <subcellularLocation>
        <location evidence="2">Cytoplasm</location>
    </subcellularLocation>
    <subcellularLocation>
        <location evidence="1">Nucleus</location>
    </subcellularLocation>
</comment>
<evidence type="ECO:0000256" key="4">
    <source>
        <dbReference type="ARBA" id="ARBA00023186"/>
    </source>
</evidence>
<protein>
    <submittedName>
        <fullName evidence="10">J domain-containing protein</fullName>
    </submittedName>
</protein>
<dbReference type="OrthoDB" id="10250354at2759"/>
<dbReference type="Pfam" id="PF00226">
    <property type="entry name" value="DnaJ"/>
    <property type="match status" value="1"/>
</dbReference>
<keyword evidence="5" id="KW-0539">Nucleus</keyword>
<evidence type="ECO:0000256" key="5">
    <source>
        <dbReference type="ARBA" id="ARBA00023242"/>
    </source>
</evidence>
<evidence type="ECO:0000313" key="10">
    <source>
        <dbReference type="WBParaSite" id="GPUH_0001105801-mRNA-1"/>
    </source>
</evidence>
<accession>A0A183DQQ4</accession>
<keyword evidence="6" id="KW-1133">Transmembrane helix</keyword>
<proteinExistence type="predicted"/>
<dbReference type="InterPro" id="IPR052094">
    <property type="entry name" value="Pre-mRNA-splicing_ERAD"/>
</dbReference>
<gene>
    <name evidence="8" type="ORF">GPUH_LOCUS11045</name>
</gene>
<dbReference type="InterPro" id="IPR001623">
    <property type="entry name" value="DnaJ_domain"/>
</dbReference>
<dbReference type="GO" id="GO:0005737">
    <property type="term" value="C:cytoplasm"/>
    <property type="evidence" value="ECO:0007669"/>
    <property type="project" value="UniProtKB-SubCell"/>
</dbReference>
<evidence type="ECO:0000259" key="7">
    <source>
        <dbReference type="PROSITE" id="PS50076"/>
    </source>
</evidence>
<dbReference type="EMBL" id="UYRT01078309">
    <property type="protein sequence ID" value="VDN18260.1"/>
    <property type="molecule type" value="Genomic_DNA"/>
</dbReference>
<feature type="domain" description="J" evidence="7">
    <location>
        <begin position="91"/>
        <end position="157"/>
    </location>
</feature>
<reference evidence="10" key="1">
    <citation type="submission" date="2016-06" db="UniProtKB">
        <authorList>
            <consortium name="WormBaseParasite"/>
        </authorList>
    </citation>
    <scope>IDENTIFICATION</scope>
</reference>
<evidence type="ECO:0000256" key="1">
    <source>
        <dbReference type="ARBA" id="ARBA00004123"/>
    </source>
</evidence>
<keyword evidence="9" id="KW-1185">Reference proteome</keyword>
<dbReference type="SMART" id="SM00271">
    <property type="entry name" value="DnaJ"/>
    <property type="match status" value="1"/>
</dbReference>
<dbReference type="PROSITE" id="PS50076">
    <property type="entry name" value="DNAJ_2"/>
    <property type="match status" value="1"/>
</dbReference>
<keyword evidence="6" id="KW-0812">Transmembrane</keyword>
<dbReference type="PRINTS" id="PR00625">
    <property type="entry name" value="JDOMAIN"/>
</dbReference>
<dbReference type="Proteomes" id="UP000271098">
    <property type="component" value="Unassembled WGS sequence"/>
</dbReference>
<dbReference type="GO" id="GO:0005681">
    <property type="term" value="C:spliceosomal complex"/>
    <property type="evidence" value="ECO:0007669"/>
    <property type="project" value="TreeGrafter"/>
</dbReference>
<dbReference type="GO" id="GO:0000390">
    <property type="term" value="P:spliceosomal complex disassembly"/>
    <property type="evidence" value="ECO:0007669"/>
    <property type="project" value="TreeGrafter"/>
</dbReference>